<dbReference type="EMBL" id="FN649727">
    <property type="protein sequence ID" value="CBJ25730.1"/>
    <property type="molecule type" value="Genomic_DNA"/>
</dbReference>
<evidence type="ECO:0000256" key="3">
    <source>
        <dbReference type="ARBA" id="ARBA00022679"/>
    </source>
</evidence>
<gene>
    <name evidence="10" type="ORF">Esi_0008_0194</name>
</gene>
<dbReference type="EMBL" id="FN649035">
    <property type="protein sequence ID" value="CBJ25730.1"/>
    <property type="molecule type" value="Genomic_DNA"/>
</dbReference>
<keyword evidence="11" id="KW-1185">Reference proteome</keyword>
<name>D7G737_ECTSI</name>
<feature type="transmembrane region" description="Helical" evidence="7">
    <location>
        <begin position="148"/>
        <end position="175"/>
    </location>
</feature>
<evidence type="ECO:0000256" key="1">
    <source>
        <dbReference type="ARBA" id="ARBA00000085"/>
    </source>
</evidence>
<keyword evidence="7" id="KW-0472">Membrane</keyword>
<dbReference type="PROSITE" id="PS50110">
    <property type="entry name" value="RESPONSE_REGULATORY"/>
    <property type="match status" value="1"/>
</dbReference>
<evidence type="ECO:0000259" key="8">
    <source>
        <dbReference type="PROSITE" id="PS50109"/>
    </source>
</evidence>
<organism evidence="10 11">
    <name type="scientific">Ectocarpus siliculosus</name>
    <name type="common">Brown alga</name>
    <name type="synonym">Conferva siliculosa</name>
    <dbReference type="NCBI Taxonomy" id="2880"/>
    <lineage>
        <taxon>Eukaryota</taxon>
        <taxon>Sar</taxon>
        <taxon>Stramenopiles</taxon>
        <taxon>Ochrophyta</taxon>
        <taxon>PX clade</taxon>
        <taxon>Phaeophyceae</taxon>
        <taxon>Ectocarpales</taxon>
        <taxon>Ectocarpaceae</taxon>
        <taxon>Ectocarpus</taxon>
    </lineage>
</organism>
<dbReference type="STRING" id="2880.D7G737"/>
<evidence type="ECO:0000313" key="11">
    <source>
        <dbReference type="Proteomes" id="UP000002630"/>
    </source>
</evidence>
<evidence type="ECO:0000259" key="9">
    <source>
        <dbReference type="PROSITE" id="PS50110"/>
    </source>
</evidence>
<dbReference type="InterPro" id="IPR005467">
    <property type="entry name" value="His_kinase_dom"/>
</dbReference>
<feature type="compositionally biased region" description="Basic and acidic residues" evidence="6">
    <location>
        <begin position="10"/>
        <end position="23"/>
    </location>
</feature>
<feature type="transmembrane region" description="Helical" evidence="7">
    <location>
        <begin position="296"/>
        <end position="316"/>
    </location>
</feature>
<dbReference type="InterPro" id="IPR004358">
    <property type="entry name" value="Sig_transdc_His_kin-like_C"/>
</dbReference>
<dbReference type="Gene3D" id="3.40.50.2300">
    <property type="match status" value="1"/>
</dbReference>
<feature type="transmembrane region" description="Helical" evidence="7">
    <location>
        <begin position="187"/>
        <end position="208"/>
    </location>
</feature>
<dbReference type="OrthoDB" id="101467at2759"/>
<evidence type="ECO:0000256" key="5">
    <source>
        <dbReference type="PROSITE-ProRule" id="PRU00169"/>
    </source>
</evidence>
<dbReference type="eggNOG" id="KOG0519">
    <property type="taxonomic scope" value="Eukaryota"/>
</dbReference>
<dbReference type="PANTHER" id="PTHR43047:SF72">
    <property type="entry name" value="OSMOSENSING HISTIDINE PROTEIN KINASE SLN1"/>
    <property type="match status" value="1"/>
</dbReference>
<dbReference type="SMART" id="SM00387">
    <property type="entry name" value="HATPase_c"/>
    <property type="match status" value="1"/>
</dbReference>
<evidence type="ECO:0000313" key="10">
    <source>
        <dbReference type="EMBL" id="CBJ25730.1"/>
    </source>
</evidence>
<dbReference type="InterPro" id="IPR001789">
    <property type="entry name" value="Sig_transdc_resp-reg_receiver"/>
</dbReference>
<dbReference type="Pfam" id="PF02518">
    <property type="entry name" value="HATPase_c"/>
    <property type="match status" value="1"/>
</dbReference>
<dbReference type="GO" id="GO:0005886">
    <property type="term" value="C:plasma membrane"/>
    <property type="evidence" value="ECO:0007669"/>
    <property type="project" value="TreeGrafter"/>
</dbReference>
<dbReference type="PROSITE" id="PS50109">
    <property type="entry name" value="HIS_KIN"/>
    <property type="match status" value="1"/>
</dbReference>
<dbReference type="SUPFAM" id="SSF55874">
    <property type="entry name" value="ATPase domain of HSP90 chaperone/DNA topoisomerase II/histidine kinase"/>
    <property type="match status" value="1"/>
</dbReference>
<feature type="region of interest" description="Disordered" evidence="6">
    <location>
        <begin position="1"/>
        <end position="24"/>
    </location>
</feature>
<dbReference type="Proteomes" id="UP000002630">
    <property type="component" value="Linkage Group LG02"/>
</dbReference>
<feature type="transmembrane region" description="Helical" evidence="7">
    <location>
        <begin position="258"/>
        <end position="275"/>
    </location>
</feature>
<dbReference type="EC" id="2.7.13.3" evidence="2"/>
<evidence type="ECO:0000256" key="7">
    <source>
        <dbReference type="SAM" id="Phobius"/>
    </source>
</evidence>
<dbReference type="Pfam" id="PF00072">
    <property type="entry name" value="Response_reg"/>
    <property type="match status" value="1"/>
</dbReference>
<dbReference type="InterPro" id="IPR036890">
    <property type="entry name" value="HATPase_C_sf"/>
</dbReference>
<evidence type="ECO:0000256" key="2">
    <source>
        <dbReference type="ARBA" id="ARBA00012438"/>
    </source>
</evidence>
<feature type="domain" description="Histidine kinase" evidence="8">
    <location>
        <begin position="348"/>
        <end position="573"/>
    </location>
</feature>
<dbReference type="PRINTS" id="PR00344">
    <property type="entry name" value="BCTRLSENSOR"/>
</dbReference>
<evidence type="ECO:0000256" key="6">
    <source>
        <dbReference type="SAM" id="MobiDB-lite"/>
    </source>
</evidence>
<feature type="transmembrane region" description="Helical" evidence="7">
    <location>
        <begin position="108"/>
        <end position="128"/>
    </location>
</feature>
<accession>D7G737</accession>
<keyword evidence="4" id="KW-0418">Kinase</keyword>
<dbReference type="GO" id="GO:0000155">
    <property type="term" value="F:phosphorelay sensor kinase activity"/>
    <property type="evidence" value="ECO:0007669"/>
    <property type="project" value="TreeGrafter"/>
</dbReference>
<dbReference type="AlphaFoldDB" id="D7G737"/>
<dbReference type="CDD" id="cd00156">
    <property type="entry name" value="REC"/>
    <property type="match status" value="1"/>
</dbReference>
<dbReference type="PANTHER" id="PTHR43047">
    <property type="entry name" value="TWO-COMPONENT HISTIDINE PROTEIN KINASE"/>
    <property type="match status" value="1"/>
</dbReference>
<comment type="catalytic activity">
    <reaction evidence="1">
        <text>ATP + protein L-histidine = ADP + protein N-phospho-L-histidine.</text>
        <dbReference type="EC" id="2.7.13.3"/>
    </reaction>
</comment>
<evidence type="ECO:0000256" key="4">
    <source>
        <dbReference type="ARBA" id="ARBA00022777"/>
    </source>
</evidence>
<dbReference type="SUPFAM" id="SSF52172">
    <property type="entry name" value="CheY-like"/>
    <property type="match status" value="1"/>
</dbReference>
<dbReference type="Gene3D" id="3.30.565.10">
    <property type="entry name" value="Histidine kinase-like ATPase, C-terminal domain"/>
    <property type="match status" value="1"/>
</dbReference>
<keyword evidence="7" id="KW-1133">Transmembrane helix</keyword>
<keyword evidence="7" id="KW-0812">Transmembrane</keyword>
<feature type="transmembrane region" description="Helical" evidence="7">
    <location>
        <begin position="33"/>
        <end position="55"/>
    </location>
</feature>
<dbReference type="InterPro" id="IPR011006">
    <property type="entry name" value="CheY-like_superfamily"/>
</dbReference>
<feature type="modified residue" description="4-aspartylphosphate" evidence="5">
    <location>
        <position position="646"/>
    </location>
</feature>
<dbReference type="SMART" id="SM00448">
    <property type="entry name" value="REC"/>
    <property type="match status" value="1"/>
</dbReference>
<dbReference type="GO" id="GO:0009927">
    <property type="term" value="F:histidine phosphotransfer kinase activity"/>
    <property type="evidence" value="ECO:0007669"/>
    <property type="project" value="TreeGrafter"/>
</dbReference>
<feature type="transmembrane region" description="Helical" evidence="7">
    <location>
        <begin position="220"/>
        <end position="246"/>
    </location>
</feature>
<sequence>MGNYVYRPVHPTDQEPGPSERKPAPMSAAPWRVLGRVAGGFALQLLSVYTSISIFVKDTSYLWTGMAITAGLLFSTPAECRLERFAHVFSGALAYYLLDFHYDRFPTGLVVSVALCNALGCVVGEHCFRRVFPRTPMTPRDIEQLKFLGALMLFPVFVGSLAASVPGSVAFRLYFGANLWKVFVNYTVGHISGTTVVLYPTMVLPALWSSKQPIQPAMVLGLAGVVLMFAFTGYGVFAFGAILGAYGSIVTVSTQLDQWNACLMGAVAAALMLGLTVGGRGPFNSVCYFEEGARNVILSTQLATTVATGCSAFVSISSTRLRKLQTREKASLERAEKVIEAQTVQLCKVGHDMLNNSTFIWGVTESLADTLPPTGQSASQLKSIQAAITMSGTLVKDMIDSFKPEGHGRPVRRTEVDVQEMADLHVNFAKALVRMAGKSIETTLDKGTTEGEFNVFTDRDRLHQILGNLVGNAVKYTKSGTIVLRVSRQDDSGKTGSVILQVVDTGIGIDAEDIPKVFGTLFRCARGAQLAPGSGLGLSSVLDLCKLLGAKVDVKSPGIDKGTTVTLELPIGTDPTKTNTMDAGLEWTPPATGFRALVVDDSLVIREMMKRCLIRLGCDVTPLGSGEKAKEHFLAKGGAIDVVITDMYMGQGQCTGADLISGIRQGRLRGVSKDVPCILCSGREVKMEEFGDNTLFMWKPFSETDVSHALQSAVRRSAARGRLVIVIGGSKPRPDRKGRTRGWAGGEGSRLCEGDEGYGRCVGMSDPFWHFFWLVSDVRPDLLQRKSFADPRCWGSTFWVLEGVSGRPRCVSRSELAAVEGA</sequence>
<proteinExistence type="predicted"/>
<reference evidence="10 11" key="1">
    <citation type="journal article" date="2010" name="Nature">
        <title>The Ectocarpus genome and the independent evolution of multicellularity in brown algae.</title>
        <authorList>
            <person name="Cock J.M."/>
            <person name="Sterck L."/>
            <person name="Rouze P."/>
            <person name="Scornet D."/>
            <person name="Allen A.E."/>
            <person name="Amoutzias G."/>
            <person name="Anthouard V."/>
            <person name="Artiguenave F."/>
            <person name="Aury J.M."/>
            <person name="Badger J.H."/>
            <person name="Beszteri B."/>
            <person name="Billiau K."/>
            <person name="Bonnet E."/>
            <person name="Bothwell J.H."/>
            <person name="Bowler C."/>
            <person name="Boyen C."/>
            <person name="Brownlee C."/>
            <person name="Carrano C.J."/>
            <person name="Charrier B."/>
            <person name="Cho G.Y."/>
            <person name="Coelho S.M."/>
            <person name="Collen J."/>
            <person name="Corre E."/>
            <person name="Da Silva C."/>
            <person name="Delage L."/>
            <person name="Delaroque N."/>
            <person name="Dittami S.M."/>
            <person name="Doulbeau S."/>
            <person name="Elias M."/>
            <person name="Farnham G."/>
            <person name="Gachon C.M."/>
            <person name="Gschloessl B."/>
            <person name="Heesch S."/>
            <person name="Jabbari K."/>
            <person name="Jubin C."/>
            <person name="Kawai H."/>
            <person name="Kimura K."/>
            <person name="Kloareg B."/>
            <person name="Kupper F.C."/>
            <person name="Lang D."/>
            <person name="Le Bail A."/>
            <person name="Leblanc C."/>
            <person name="Lerouge P."/>
            <person name="Lohr M."/>
            <person name="Lopez P.J."/>
            <person name="Martens C."/>
            <person name="Maumus F."/>
            <person name="Michel G."/>
            <person name="Miranda-Saavedra D."/>
            <person name="Morales J."/>
            <person name="Moreau H."/>
            <person name="Motomura T."/>
            <person name="Nagasato C."/>
            <person name="Napoli C.A."/>
            <person name="Nelson D.R."/>
            <person name="Nyvall-Collen P."/>
            <person name="Peters A.F."/>
            <person name="Pommier C."/>
            <person name="Potin P."/>
            <person name="Poulain J."/>
            <person name="Quesneville H."/>
            <person name="Read B."/>
            <person name="Rensing S.A."/>
            <person name="Ritter A."/>
            <person name="Rousvoal S."/>
            <person name="Samanta M."/>
            <person name="Samson G."/>
            <person name="Schroeder D.C."/>
            <person name="Segurens B."/>
            <person name="Strittmatter M."/>
            <person name="Tonon T."/>
            <person name="Tregear J.W."/>
            <person name="Valentin K."/>
            <person name="von Dassow P."/>
            <person name="Yamagishi T."/>
            <person name="Van de Peer Y."/>
            <person name="Wincker P."/>
        </authorList>
    </citation>
    <scope>NUCLEOTIDE SEQUENCE [LARGE SCALE GENOMIC DNA]</scope>
    <source>
        <strain evidence="11">Ec32 / CCAP1310/4</strain>
    </source>
</reference>
<keyword evidence="3" id="KW-0808">Transferase</keyword>
<feature type="domain" description="Response regulatory" evidence="9">
    <location>
        <begin position="595"/>
        <end position="714"/>
    </location>
</feature>
<keyword evidence="5" id="KW-0597">Phosphoprotein</keyword>
<protein>
    <recommendedName>
        <fullName evidence="2">histidine kinase</fullName>
        <ecNumber evidence="2">2.7.13.3</ecNumber>
    </recommendedName>
</protein>
<dbReference type="InParanoid" id="D7G737"/>
<dbReference type="InterPro" id="IPR003594">
    <property type="entry name" value="HATPase_dom"/>
</dbReference>